<organism evidence="3">
    <name type="scientific">freshwater metagenome</name>
    <dbReference type="NCBI Taxonomy" id="449393"/>
    <lineage>
        <taxon>unclassified sequences</taxon>
        <taxon>metagenomes</taxon>
        <taxon>ecological metagenomes</taxon>
    </lineage>
</organism>
<reference evidence="3" key="1">
    <citation type="submission" date="2020-05" db="EMBL/GenBank/DDBJ databases">
        <authorList>
            <person name="Chiriac C."/>
            <person name="Salcher M."/>
            <person name="Ghai R."/>
            <person name="Kavagutti S V."/>
        </authorList>
    </citation>
    <scope>NUCLEOTIDE SEQUENCE</scope>
</reference>
<evidence type="ECO:0000256" key="1">
    <source>
        <dbReference type="SAM" id="MobiDB-lite"/>
    </source>
</evidence>
<dbReference type="EMBL" id="CAEZYK010000107">
    <property type="protein sequence ID" value="CAB4733294.1"/>
    <property type="molecule type" value="Genomic_DNA"/>
</dbReference>
<gene>
    <name evidence="3" type="ORF">UFOPK2683_01418</name>
    <name evidence="4" type="ORF">UFOPK3897_01184</name>
</gene>
<proteinExistence type="predicted"/>
<sequence>MRGRMTIALVLVASAYLSVANVSSAGAHAIIQLNGVPAVAGKTSAMTLEIQHGCITGGGGTVGVTAQLGKNFGVVTPQVVDGWTGSAAKNGSGTSVTWAATGAAQPFDQPLLLPLQVKWPSKSGVYSITATQTCSGPSGETTWSEPVKPATANSPSPPLTPLATVCVLPKRLAKSSSPSAVKAIDKLCAVASLSPNK</sequence>
<dbReference type="InterPro" id="IPR038507">
    <property type="entry name" value="YcnI-like_sf"/>
</dbReference>
<dbReference type="EMBL" id="CAFBOF010000029">
    <property type="protein sequence ID" value="CAB4982258.1"/>
    <property type="molecule type" value="Genomic_DNA"/>
</dbReference>
<dbReference type="AlphaFoldDB" id="A0A6J6SEK1"/>
<protein>
    <submittedName>
        <fullName evidence="3">Unannotated protein</fullName>
    </submittedName>
</protein>
<evidence type="ECO:0000259" key="2">
    <source>
        <dbReference type="Pfam" id="PF07987"/>
    </source>
</evidence>
<accession>A0A6J6SEK1</accession>
<feature type="domain" description="YncI copper-binding" evidence="2">
    <location>
        <begin position="34"/>
        <end position="159"/>
    </location>
</feature>
<name>A0A6J6SEK1_9ZZZZ</name>
<dbReference type="InterPro" id="IPR012533">
    <property type="entry name" value="YcnI-copper_dom"/>
</dbReference>
<dbReference type="Gene3D" id="2.60.40.2230">
    <property type="entry name" value="Uncharacterised protein YcnI-like PF07987, DUF1775"/>
    <property type="match status" value="1"/>
</dbReference>
<dbReference type="Pfam" id="PF07987">
    <property type="entry name" value="DUF1775"/>
    <property type="match status" value="1"/>
</dbReference>
<evidence type="ECO:0000313" key="4">
    <source>
        <dbReference type="EMBL" id="CAB4982258.1"/>
    </source>
</evidence>
<feature type="region of interest" description="Disordered" evidence="1">
    <location>
        <begin position="136"/>
        <end position="156"/>
    </location>
</feature>
<evidence type="ECO:0000313" key="3">
    <source>
        <dbReference type="EMBL" id="CAB4733294.1"/>
    </source>
</evidence>